<evidence type="ECO:0000313" key="2">
    <source>
        <dbReference type="Proteomes" id="UP000245507"/>
    </source>
</evidence>
<name>A0A316TV18_9ACTN</name>
<evidence type="ECO:0000313" key="1">
    <source>
        <dbReference type="EMBL" id="PWN03296.1"/>
    </source>
</evidence>
<evidence type="ECO:0008006" key="3">
    <source>
        <dbReference type="Google" id="ProtNLM"/>
    </source>
</evidence>
<dbReference type="AlphaFoldDB" id="A0A316TV18"/>
<organism evidence="1 2">
    <name type="scientific">Nocardioides silvaticus</name>
    <dbReference type="NCBI Taxonomy" id="2201891"/>
    <lineage>
        <taxon>Bacteria</taxon>
        <taxon>Bacillati</taxon>
        <taxon>Actinomycetota</taxon>
        <taxon>Actinomycetes</taxon>
        <taxon>Propionibacteriales</taxon>
        <taxon>Nocardioidaceae</taxon>
        <taxon>Nocardioides</taxon>
    </lineage>
</organism>
<sequence length="154" mass="16932">MPHLSTYVGLADHSEKTLADSFRAVADGHAHVSDVHFTCLTLAGWSDDHRHRLASVVERYGEDTDIDEPERLHAAGLAEVREGEVGLLRDLQDLHVLASLVQTTWTVVAQGAQGLRDTELLEVAHHCNAETSRQLSWLNTRMKVAAPQALIVSP</sequence>
<dbReference type="EMBL" id="QGDD01000003">
    <property type="protein sequence ID" value="PWN03296.1"/>
    <property type="molecule type" value="Genomic_DNA"/>
</dbReference>
<dbReference type="Proteomes" id="UP000245507">
    <property type="component" value="Unassembled WGS sequence"/>
</dbReference>
<protein>
    <recommendedName>
        <fullName evidence="3">Molybdopterin oxidoreductase</fullName>
    </recommendedName>
</protein>
<proteinExistence type="predicted"/>
<dbReference type="OrthoDB" id="669978at2"/>
<accession>A0A316TV18</accession>
<comment type="caution">
    <text evidence="1">The sequence shown here is derived from an EMBL/GenBank/DDBJ whole genome shotgun (WGS) entry which is preliminary data.</text>
</comment>
<gene>
    <name evidence="1" type="ORF">DJ010_09275</name>
</gene>
<keyword evidence="2" id="KW-1185">Reference proteome</keyword>
<reference evidence="1 2" key="1">
    <citation type="submission" date="2018-05" db="EMBL/GenBank/DDBJ databases">
        <title>Nocardioides silvaticus genome.</title>
        <authorList>
            <person name="Li C."/>
            <person name="Wang G."/>
        </authorList>
    </citation>
    <scope>NUCLEOTIDE SEQUENCE [LARGE SCALE GENOMIC DNA]</scope>
    <source>
        <strain evidence="1 2">CCTCC AB 2018079</strain>
    </source>
</reference>
<dbReference type="RefSeq" id="WP_109693385.1">
    <property type="nucleotide sequence ID" value="NZ_QGDD01000003.1"/>
</dbReference>